<comment type="caution">
    <text evidence="2">The sequence shown here is derived from an EMBL/GenBank/DDBJ whole genome shotgun (WGS) entry which is preliminary data.</text>
</comment>
<dbReference type="PIRSF" id="PIRSF004982">
    <property type="entry name" value="SlP"/>
    <property type="match status" value="1"/>
</dbReference>
<dbReference type="PANTHER" id="PTHR37530:SF1">
    <property type="entry name" value="OUTER MEMBRANE PROTEIN SLP"/>
    <property type="match status" value="1"/>
</dbReference>
<dbReference type="InterPro" id="IPR004658">
    <property type="entry name" value="OMP_Slp"/>
</dbReference>
<organism evidence="2 3">
    <name type="scientific">Vibrio brasiliensis LMG 20546</name>
    <dbReference type="NCBI Taxonomy" id="945543"/>
    <lineage>
        <taxon>Bacteria</taxon>
        <taxon>Pseudomonadati</taxon>
        <taxon>Pseudomonadota</taxon>
        <taxon>Gammaproteobacteria</taxon>
        <taxon>Vibrionales</taxon>
        <taxon>Vibrionaceae</taxon>
        <taxon>Vibrio</taxon>
        <taxon>Vibrio oreintalis group</taxon>
    </lineage>
</organism>
<name>E8LZH0_9VIBR</name>
<dbReference type="NCBIfam" id="TIGR00752">
    <property type="entry name" value="slp"/>
    <property type="match status" value="1"/>
</dbReference>
<accession>E8LZH0</accession>
<proteinExistence type="predicted"/>
<dbReference type="STRING" id="945543.VIBR0546_02149"/>
<feature type="chain" id="PRO_5003227181" evidence="1">
    <location>
        <begin position="28"/>
        <end position="191"/>
    </location>
</feature>
<dbReference type="AlphaFoldDB" id="E8LZH0"/>
<keyword evidence="2" id="KW-0449">Lipoprotein</keyword>
<evidence type="ECO:0000313" key="2">
    <source>
        <dbReference type="EMBL" id="EGA63855.1"/>
    </source>
</evidence>
<dbReference type="PANTHER" id="PTHR37530">
    <property type="entry name" value="OUTER MEMBRANE PROTEIN SLP"/>
    <property type="match status" value="1"/>
</dbReference>
<feature type="signal peptide" evidence="1">
    <location>
        <begin position="1"/>
        <end position="27"/>
    </location>
</feature>
<keyword evidence="1" id="KW-0732">Signal</keyword>
<sequence length="191" mass="21632">MMSLRNFMSFRLLQTLLVFSTALTLSACSSLPESLKSDNPQLITDYSVWQSSEDAQSEVRLGGLIAKVTNLKDKTRIEVVNLPINSAGKPDINQEAQGRFVGYVSGFADPITLSEGRLISLIGDSQGREQGKVGEYNYEFPIMKVKGYHLWRIEERVIIHDFDSYLYPCHGLYCRENRYGTRQGQVIQEVK</sequence>
<dbReference type="GO" id="GO:0019867">
    <property type="term" value="C:outer membrane"/>
    <property type="evidence" value="ECO:0007669"/>
    <property type="project" value="InterPro"/>
</dbReference>
<dbReference type="EMBL" id="AEVS01000104">
    <property type="protein sequence ID" value="EGA63855.1"/>
    <property type="molecule type" value="Genomic_DNA"/>
</dbReference>
<dbReference type="eggNOG" id="COG3065">
    <property type="taxonomic scope" value="Bacteria"/>
</dbReference>
<gene>
    <name evidence="2" type="ORF">VIBR0546_02149</name>
</gene>
<keyword evidence="3" id="KW-1185">Reference proteome</keyword>
<evidence type="ECO:0000256" key="1">
    <source>
        <dbReference type="SAM" id="SignalP"/>
    </source>
</evidence>
<protein>
    <submittedName>
        <fullName evidence="2">Starvation lipoprotein Slp like protein</fullName>
    </submittedName>
</protein>
<reference evidence="2 3" key="1">
    <citation type="journal article" date="2012" name="Int. J. Syst. Evol. Microbiol.">
        <title>Vibrio caribbeanicus sp. nov., isolated from the marine sponge Scleritoderma cyanea.</title>
        <authorList>
            <person name="Hoffmann M."/>
            <person name="Monday S.R."/>
            <person name="Allard M.W."/>
            <person name="Strain E.A."/>
            <person name="Whittaker P."/>
            <person name="Naum M."/>
            <person name="McCarthy P.J."/>
            <person name="Lopez J.V."/>
            <person name="Fischer M."/>
            <person name="Brown E.W."/>
        </authorList>
    </citation>
    <scope>NUCLEOTIDE SEQUENCE [LARGE SCALE GENOMIC DNA]</scope>
    <source>
        <strain evidence="2 3">LMG 20546</strain>
    </source>
</reference>
<dbReference type="Proteomes" id="UP000004371">
    <property type="component" value="Unassembled WGS sequence"/>
</dbReference>
<dbReference type="PROSITE" id="PS51257">
    <property type="entry name" value="PROKAR_LIPOPROTEIN"/>
    <property type="match status" value="1"/>
</dbReference>
<evidence type="ECO:0000313" key="3">
    <source>
        <dbReference type="Proteomes" id="UP000004371"/>
    </source>
</evidence>
<dbReference type="Pfam" id="PF03843">
    <property type="entry name" value="Slp"/>
    <property type="match status" value="1"/>
</dbReference>